<feature type="region of interest" description="Disordered" evidence="7">
    <location>
        <begin position="102"/>
        <end position="153"/>
    </location>
</feature>
<evidence type="ECO:0000256" key="7">
    <source>
        <dbReference type="SAM" id="MobiDB-lite"/>
    </source>
</evidence>
<dbReference type="Proteomes" id="UP000054567">
    <property type="component" value="Unassembled WGS sequence"/>
</dbReference>
<dbReference type="EMBL" id="DS268112">
    <property type="protein sequence ID" value="KMM69784.1"/>
    <property type="molecule type" value="Genomic_DNA"/>
</dbReference>
<proteinExistence type="predicted"/>
<evidence type="ECO:0000313" key="10">
    <source>
        <dbReference type="Proteomes" id="UP000054567"/>
    </source>
</evidence>
<dbReference type="PROSITE" id="PS00463">
    <property type="entry name" value="ZN2_CY6_FUNGAL_1"/>
    <property type="match status" value="1"/>
</dbReference>
<feature type="region of interest" description="Disordered" evidence="7">
    <location>
        <begin position="804"/>
        <end position="854"/>
    </location>
</feature>
<protein>
    <recommendedName>
        <fullName evidence="8">Zn(2)-C6 fungal-type domain-containing protein</fullName>
    </recommendedName>
</protein>
<dbReference type="InterPro" id="IPR001138">
    <property type="entry name" value="Zn2Cys6_DnaBD"/>
</dbReference>
<dbReference type="SMART" id="SM00906">
    <property type="entry name" value="Fungal_trans"/>
    <property type="match status" value="1"/>
</dbReference>
<dbReference type="GO" id="GO:0008270">
    <property type="term" value="F:zinc ion binding"/>
    <property type="evidence" value="ECO:0007669"/>
    <property type="project" value="InterPro"/>
</dbReference>
<keyword evidence="2" id="KW-0862">Zinc</keyword>
<keyword evidence="1" id="KW-0479">Metal-binding</keyword>
<evidence type="ECO:0000256" key="6">
    <source>
        <dbReference type="ARBA" id="ARBA00023242"/>
    </source>
</evidence>
<dbReference type="GO" id="GO:0000978">
    <property type="term" value="F:RNA polymerase II cis-regulatory region sequence-specific DNA binding"/>
    <property type="evidence" value="ECO:0007669"/>
    <property type="project" value="TreeGrafter"/>
</dbReference>
<dbReference type="SUPFAM" id="SSF57701">
    <property type="entry name" value="Zn2/Cys6 DNA-binding domain"/>
    <property type="match status" value="1"/>
</dbReference>
<dbReference type="InterPro" id="IPR036864">
    <property type="entry name" value="Zn2-C6_fun-type_DNA-bd_sf"/>
</dbReference>
<keyword evidence="6" id="KW-0539">Nucleus</keyword>
<name>A0A0J6FLN5_COCPO</name>
<dbReference type="PANTHER" id="PTHR31944">
    <property type="entry name" value="HEME-RESPONSIVE ZINC FINGER TRANSCRIPTION FACTOR HAP1"/>
    <property type="match status" value="1"/>
</dbReference>
<feature type="region of interest" description="Disordered" evidence="7">
    <location>
        <begin position="1"/>
        <end position="24"/>
    </location>
</feature>
<dbReference type="VEuPathDB" id="FungiDB:CPAG_06098"/>
<dbReference type="Pfam" id="PF04082">
    <property type="entry name" value="Fungal_trans"/>
    <property type="match status" value="1"/>
</dbReference>
<sequence length="854" mass="96531">MAPTPPSVTSSNASTHSPHGRVVRRRNRVPLSCAPCRNRKLKCNRAVPCENCVKRGDALSCTYAQPNARRRNHGSQLQLGTPDDMQSRIDRLESLVLSLMRNGSQSTGAAPVREGRSGDPGFSSLHDRHSSGLSGDDREATARDEESDTEQVTKSFGIMKVDAQNQKSYYVSEAHWTSILNDIVEVKNFWSTHKKQIEEQMEKVRAANSEQDLPSSALIFGAMKPSNKAEIMSSFPSKYTTDILVARYFNTYDPSIHLIHAPTFKKEYARHWQDPSNTSIVWIGMVFAMMRLAVLSYHRDEDEPPEFREKSLDIARSYQSSMAQCLILADYTKPHRYVLEALVLHLQGEYSQTSDAQVSLWVLVGIIVRLAMRMGYHRDASMFPNISVFQGEMRRRLWSFIRCADLLFSFQVGLPSMVRSGDSDTDIPRSLHDDDFDENSTALPPGRPFNEPTPVSYLVAKTRLAFVFGRVLEHSQKVKGSTYEEVMEIDKALRQARELVPEHLHVQPISECDKDPAYLIMSRFGIMSIYHKAQCVLHRPFLNHARENPRYIYSRRTCIDSSMELLRFQLMLHGASRPNGKLRHRTWYSSSFSSHDFLMASTIIALDLYHDYRSHSSEPLYNTAYSKDVQRQEEMLAALRRSRDIWDELKDKSIDAWKAAVVLGMLLEQLNQSSKCSETSHSEQVLDAQDEKQTAAMTLGLLSSGITALGPTSPPHVCENMGKIDPNIQQHLQRNSIESIDHGPPHTSATPFGIFGHMPDMQSFNLDWEAWDTYIQSTAFDATTEARTSSDPQQLQQSQFTIGSLRTENGPNPMPRRTYPNSPGFFESLEAGSFGGGMDMTPEADVPRYNPGQP</sequence>
<dbReference type="OrthoDB" id="762982at2759"/>
<dbReference type="InterPro" id="IPR007219">
    <property type="entry name" value="XnlR_reg_dom"/>
</dbReference>
<keyword evidence="4" id="KW-0238">DNA-binding</keyword>
<accession>A0A0J6FLN5</accession>
<feature type="domain" description="Zn(2)-C6 fungal-type" evidence="8">
    <location>
        <begin position="32"/>
        <end position="63"/>
    </location>
</feature>
<evidence type="ECO:0000259" key="8">
    <source>
        <dbReference type="PROSITE" id="PS50048"/>
    </source>
</evidence>
<dbReference type="PROSITE" id="PS50048">
    <property type="entry name" value="ZN2_CY6_FUNGAL_2"/>
    <property type="match status" value="1"/>
</dbReference>
<dbReference type="PANTHER" id="PTHR31944:SF131">
    <property type="entry name" value="HEME-RESPONSIVE ZINC FINGER TRANSCRIPTION FACTOR HAP1"/>
    <property type="match status" value="1"/>
</dbReference>
<dbReference type="CDD" id="cd12148">
    <property type="entry name" value="fungal_TF_MHR"/>
    <property type="match status" value="1"/>
</dbReference>
<feature type="compositionally biased region" description="Basic and acidic residues" evidence="7">
    <location>
        <begin position="125"/>
        <end position="144"/>
    </location>
</feature>
<reference evidence="10" key="2">
    <citation type="journal article" date="2009" name="Genome Res.">
        <title>Comparative genomic analyses of the human fungal pathogens Coccidioides and their relatives.</title>
        <authorList>
            <person name="Sharpton T.J."/>
            <person name="Stajich J.E."/>
            <person name="Rounsley S.D."/>
            <person name="Gardner M.J."/>
            <person name="Wortman J.R."/>
            <person name="Jordar V.S."/>
            <person name="Maiti R."/>
            <person name="Kodira C.D."/>
            <person name="Neafsey D.E."/>
            <person name="Zeng Q."/>
            <person name="Hung C.-Y."/>
            <person name="McMahan C."/>
            <person name="Muszewska A."/>
            <person name="Grynberg M."/>
            <person name="Mandel M.A."/>
            <person name="Kellner E.M."/>
            <person name="Barker B.M."/>
            <person name="Galgiani J.N."/>
            <person name="Orbach M.J."/>
            <person name="Kirkland T.N."/>
            <person name="Cole G.T."/>
            <person name="Henn M.R."/>
            <person name="Birren B.W."/>
            <person name="Taylor J.W."/>
        </authorList>
    </citation>
    <scope>NUCLEOTIDE SEQUENCE [LARGE SCALE GENOMIC DNA]</scope>
    <source>
        <strain evidence="10">RMSCC 3488</strain>
    </source>
</reference>
<reference evidence="9 10" key="1">
    <citation type="submission" date="2007-06" db="EMBL/GenBank/DDBJ databases">
        <title>The Genome Sequence of Coccidioides posadasii RMSCC_3488.</title>
        <authorList>
            <consortium name="Coccidioides Genome Resources Consortium"/>
            <consortium name="The Broad Institute Genome Sequencing Platform"/>
            <person name="Henn M.R."/>
            <person name="Sykes S."/>
            <person name="Young S."/>
            <person name="Jaffe D."/>
            <person name="Berlin A."/>
            <person name="Alvarez P."/>
            <person name="Butler J."/>
            <person name="Gnerre S."/>
            <person name="Grabherr M."/>
            <person name="Mauceli E."/>
            <person name="Brockman W."/>
            <person name="Kodira C."/>
            <person name="Alvarado L."/>
            <person name="Zeng Q."/>
            <person name="Crawford M."/>
            <person name="Antoine C."/>
            <person name="Devon K."/>
            <person name="Galgiani J."/>
            <person name="Orsborn K."/>
            <person name="Lewis M.L."/>
            <person name="Nusbaum C."/>
            <person name="Galagan J."/>
            <person name="Birren B."/>
        </authorList>
    </citation>
    <scope>NUCLEOTIDE SEQUENCE [LARGE SCALE GENOMIC DNA]</scope>
    <source>
        <strain evidence="9 10">RMSCC 3488</strain>
    </source>
</reference>
<dbReference type="GO" id="GO:0006351">
    <property type="term" value="P:DNA-templated transcription"/>
    <property type="evidence" value="ECO:0007669"/>
    <property type="project" value="InterPro"/>
</dbReference>
<dbReference type="GO" id="GO:0001228">
    <property type="term" value="F:DNA-binding transcription activator activity, RNA polymerase II-specific"/>
    <property type="evidence" value="ECO:0007669"/>
    <property type="project" value="TreeGrafter"/>
</dbReference>
<evidence type="ECO:0000256" key="3">
    <source>
        <dbReference type="ARBA" id="ARBA00023015"/>
    </source>
</evidence>
<dbReference type="Gene3D" id="4.10.240.10">
    <property type="entry name" value="Zn(2)-C6 fungal-type DNA-binding domain"/>
    <property type="match status" value="1"/>
</dbReference>
<evidence type="ECO:0000256" key="1">
    <source>
        <dbReference type="ARBA" id="ARBA00022723"/>
    </source>
</evidence>
<dbReference type="InterPro" id="IPR051430">
    <property type="entry name" value="Fungal_TF_Env_Response"/>
</dbReference>
<dbReference type="GO" id="GO:0005634">
    <property type="term" value="C:nucleus"/>
    <property type="evidence" value="ECO:0007669"/>
    <property type="project" value="TreeGrafter"/>
</dbReference>
<dbReference type="Pfam" id="PF00172">
    <property type="entry name" value="Zn_clus"/>
    <property type="match status" value="1"/>
</dbReference>
<dbReference type="AlphaFoldDB" id="A0A0J6FLN5"/>
<evidence type="ECO:0000256" key="2">
    <source>
        <dbReference type="ARBA" id="ARBA00022833"/>
    </source>
</evidence>
<dbReference type="CDD" id="cd00067">
    <property type="entry name" value="GAL4"/>
    <property type="match status" value="1"/>
</dbReference>
<keyword evidence="5" id="KW-0804">Transcription</keyword>
<dbReference type="SMART" id="SM00066">
    <property type="entry name" value="GAL4"/>
    <property type="match status" value="1"/>
</dbReference>
<evidence type="ECO:0000256" key="5">
    <source>
        <dbReference type="ARBA" id="ARBA00023163"/>
    </source>
</evidence>
<organism evidence="9 10">
    <name type="scientific">Coccidioides posadasii RMSCC 3488</name>
    <dbReference type="NCBI Taxonomy" id="454284"/>
    <lineage>
        <taxon>Eukaryota</taxon>
        <taxon>Fungi</taxon>
        <taxon>Dikarya</taxon>
        <taxon>Ascomycota</taxon>
        <taxon>Pezizomycotina</taxon>
        <taxon>Eurotiomycetes</taxon>
        <taxon>Eurotiomycetidae</taxon>
        <taxon>Onygenales</taxon>
        <taxon>Onygenaceae</taxon>
        <taxon>Coccidioides</taxon>
    </lineage>
</organism>
<feature type="compositionally biased region" description="Polar residues" evidence="7">
    <location>
        <begin position="7"/>
        <end position="17"/>
    </location>
</feature>
<evidence type="ECO:0000313" key="9">
    <source>
        <dbReference type="EMBL" id="KMM69784.1"/>
    </source>
</evidence>
<evidence type="ECO:0000256" key="4">
    <source>
        <dbReference type="ARBA" id="ARBA00023125"/>
    </source>
</evidence>
<gene>
    <name evidence="9" type="ORF">CPAG_06098</name>
</gene>
<feature type="region of interest" description="Disordered" evidence="7">
    <location>
        <begin position="421"/>
        <end position="449"/>
    </location>
</feature>
<reference evidence="10" key="3">
    <citation type="journal article" date="2010" name="Genome Res.">
        <title>Population genomic sequencing of Coccidioides fungi reveals recent hybridization and transposon control.</title>
        <authorList>
            <person name="Neafsey D.E."/>
            <person name="Barker B.M."/>
            <person name="Sharpton T.J."/>
            <person name="Stajich J.E."/>
            <person name="Park D.J."/>
            <person name="Whiston E."/>
            <person name="Hung C.-Y."/>
            <person name="McMahan C."/>
            <person name="White J."/>
            <person name="Sykes S."/>
            <person name="Heiman D."/>
            <person name="Young S."/>
            <person name="Zeng Q."/>
            <person name="Abouelleil A."/>
            <person name="Aftuck L."/>
            <person name="Bessette D."/>
            <person name="Brown A."/>
            <person name="FitzGerald M."/>
            <person name="Lui A."/>
            <person name="Macdonald J.P."/>
            <person name="Priest M."/>
            <person name="Orbach M.J."/>
            <person name="Galgiani J.N."/>
            <person name="Kirkland T.N."/>
            <person name="Cole G.T."/>
            <person name="Birren B.W."/>
            <person name="Henn M.R."/>
            <person name="Taylor J.W."/>
            <person name="Rounsley S.D."/>
        </authorList>
    </citation>
    <scope>NUCLEOTIDE SEQUENCE [LARGE SCALE GENOMIC DNA]</scope>
    <source>
        <strain evidence="10">RMSCC 3488</strain>
    </source>
</reference>
<keyword evidence="3" id="KW-0805">Transcription regulation</keyword>